<sequence>MVQMLTRERLGIAKPTPRGLAHWHDLQPAEAAEFVRRDVVGAGVCLPAVWFCDGLLVPVVSWDVEALEGRVATGRGPVLYRSILADRLEHGRDHIEPAVLRMEAFITLWPLSAARGALAAASAYASAVAAAPSPPGADGWDVFECDYYGFTVAEVNPVGARVVVEGLGRAKHSEGGVAHQRRLMEEQLFDVALRTGVTPAC</sequence>
<name>A0A7X0VCM3_9ACTN</name>
<reference evidence="1 2" key="1">
    <citation type="submission" date="2020-08" db="EMBL/GenBank/DDBJ databases">
        <authorList>
            <person name="Seo M.-J."/>
        </authorList>
    </citation>
    <scope>NUCLEOTIDE SEQUENCE [LARGE SCALE GENOMIC DNA]</scope>
    <source>
        <strain evidence="1 2">KIGAM211</strain>
    </source>
</reference>
<evidence type="ECO:0000313" key="1">
    <source>
        <dbReference type="EMBL" id="MBB6629640.1"/>
    </source>
</evidence>
<proteinExistence type="predicted"/>
<comment type="caution">
    <text evidence="1">The sequence shown here is derived from an EMBL/GenBank/DDBJ whole genome shotgun (WGS) entry which is preliminary data.</text>
</comment>
<gene>
    <name evidence="1" type="ORF">H5V45_20145</name>
</gene>
<evidence type="ECO:0000313" key="2">
    <source>
        <dbReference type="Proteomes" id="UP000523955"/>
    </source>
</evidence>
<protein>
    <submittedName>
        <fullName evidence="1">Uncharacterized protein</fullName>
    </submittedName>
</protein>
<dbReference type="EMBL" id="JACKXE010000002">
    <property type="protein sequence ID" value="MBB6629640.1"/>
    <property type="molecule type" value="Genomic_DNA"/>
</dbReference>
<accession>A0A7X0VCM3</accession>
<dbReference type="RefSeq" id="WP_185254946.1">
    <property type="nucleotide sequence ID" value="NZ_JACKXE010000002.1"/>
</dbReference>
<keyword evidence="2" id="KW-1185">Reference proteome</keyword>
<dbReference type="Proteomes" id="UP000523955">
    <property type="component" value="Unassembled WGS sequence"/>
</dbReference>
<dbReference type="AlphaFoldDB" id="A0A7X0VCM3"/>
<organism evidence="1 2">
    <name type="scientific">Nocardioides luti</name>
    <dbReference type="NCBI Taxonomy" id="2761101"/>
    <lineage>
        <taxon>Bacteria</taxon>
        <taxon>Bacillati</taxon>
        <taxon>Actinomycetota</taxon>
        <taxon>Actinomycetes</taxon>
        <taxon>Propionibacteriales</taxon>
        <taxon>Nocardioidaceae</taxon>
        <taxon>Nocardioides</taxon>
    </lineage>
</organism>